<dbReference type="InterPro" id="IPR036873">
    <property type="entry name" value="Rhodanese-like_dom_sf"/>
</dbReference>
<dbReference type="SMART" id="SM00450">
    <property type="entry name" value="RHOD"/>
    <property type="match status" value="1"/>
</dbReference>
<keyword evidence="2" id="KW-0808">Transferase</keyword>
<name>A0A1G5FYQ3_9BACT</name>
<dbReference type="Pfam" id="PF00581">
    <property type="entry name" value="Rhodanese"/>
    <property type="match status" value="1"/>
</dbReference>
<dbReference type="RefSeq" id="WP_175469753.1">
    <property type="nucleotide sequence ID" value="NZ_FMUX01000009.1"/>
</dbReference>
<dbReference type="EMBL" id="FMUX01000009">
    <property type="protein sequence ID" value="SCY44000.1"/>
    <property type="molecule type" value="Genomic_DNA"/>
</dbReference>
<evidence type="ECO:0000313" key="3">
    <source>
        <dbReference type="Proteomes" id="UP000198870"/>
    </source>
</evidence>
<sequence>MNRLDQTIKSMDLHFFATGQHGITLAMAADCLATPEQCLFLDVRTDEERLYARFGDALHIPLEQLPDRIDEVPRDKTVVVFCTSVVRASMAAFYLKAEGIASARTLLANSEEMMRLFTPAEILRRAETTGTHTQPCSM</sequence>
<gene>
    <name evidence="2" type="ORF">SAMN05216233_10968</name>
</gene>
<proteinExistence type="predicted"/>
<dbReference type="SUPFAM" id="SSF52821">
    <property type="entry name" value="Rhodanese/Cell cycle control phosphatase"/>
    <property type="match status" value="1"/>
</dbReference>
<dbReference type="Proteomes" id="UP000198870">
    <property type="component" value="Unassembled WGS sequence"/>
</dbReference>
<dbReference type="InterPro" id="IPR001763">
    <property type="entry name" value="Rhodanese-like_dom"/>
</dbReference>
<dbReference type="STRING" id="419481.SAMN05216233_10968"/>
<dbReference type="PANTHER" id="PTHR43031">
    <property type="entry name" value="FAD-DEPENDENT OXIDOREDUCTASE"/>
    <property type="match status" value="1"/>
</dbReference>
<keyword evidence="3" id="KW-1185">Reference proteome</keyword>
<dbReference type="PANTHER" id="PTHR43031:SF1">
    <property type="entry name" value="PYRIDINE NUCLEOTIDE-DISULPHIDE OXIDOREDUCTASE"/>
    <property type="match status" value="1"/>
</dbReference>
<evidence type="ECO:0000313" key="2">
    <source>
        <dbReference type="EMBL" id="SCY44000.1"/>
    </source>
</evidence>
<feature type="domain" description="Rhodanese" evidence="1">
    <location>
        <begin position="24"/>
        <end position="119"/>
    </location>
</feature>
<dbReference type="GO" id="GO:0016740">
    <property type="term" value="F:transferase activity"/>
    <property type="evidence" value="ECO:0007669"/>
    <property type="project" value="UniProtKB-KW"/>
</dbReference>
<dbReference type="Gene3D" id="3.40.250.10">
    <property type="entry name" value="Rhodanese-like domain"/>
    <property type="match status" value="1"/>
</dbReference>
<accession>A0A1G5FYQ3</accession>
<dbReference type="CDD" id="cd00158">
    <property type="entry name" value="RHOD"/>
    <property type="match status" value="1"/>
</dbReference>
<organism evidence="2 3">
    <name type="scientific">Desulfoluna spongiiphila</name>
    <dbReference type="NCBI Taxonomy" id="419481"/>
    <lineage>
        <taxon>Bacteria</taxon>
        <taxon>Pseudomonadati</taxon>
        <taxon>Thermodesulfobacteriota</taxon>
        <taxon>Desulfobacteria</taxon>
        <taxon>Desulfobacterales</taxon>
        <taxon>Desulfolunaceae</taxon>
        <taxon>Desulfoluna</taxon>
    </lineage>
</organism>
<dbReference type="AlphaFoldDB" id="A0A1G5FYQ3"/>
<evidence type="ECO:0000259" key="1">
    <source>
        <dbReference type="SMART" id="SM00450"/>
    </source>
</evidence>
<protein>
    <submittedName>
        <fullName evidence="2">Rhodanese-related sulfurtransferase</fullName>
    </submittedName>
</protein>
<dbReference type="InterPro" id="IPR050229">
    <property type="entry name" value="GlpE_sulfurtransferase"/>
</dbReference>
<reference evidence="2 3" key="1">
    <citation type="submission" date="2016-10" db="EMBL/GenBank/DDBJ databases">
        <authorList>
            <person name="de Groot N.N."/>
        </authorList>
    </citation>
    <scope>NUCLEOTIDE SEQUENCE [LARGE SCALE GENOMIC DNA]</scope>
    <source>
        <strain evidence="2 3">AA1</strain>
    </source>
</reference>